<proteinExistence type="predicted"/>
<evidence type="ECO:0000256" key="1">
    <source>
        <dbReference type="SAM" id="MobiDB-lite"/>
    </source>
</evidence>
<name>A0A2H5XAP7_9BACT</name>
<reference evidence="4" key="1">
    <citation type="submission" date="2017-09" db="EMBL/GenBank/DDBJ databases">
        <title>Metaegenomics of thermophilic ammonia-oxidizing enrichment culture.</title>
        <authorList>
            <person name="Kato S."/>
            <person name="Suzuki K."/>
        </authorList>
    </citation>
    <scope>NUCLEOTIDE SEQUENCE [LARGE SCALE GENOMIC DNA]</scope>
</reference>
<keyword evidence="2" id="KW-0812">Transmembrane</keyword>
<organism evidence="3 4">
    <name type="scientific">Candidatus Fervidibacter japonicus</name>
    <dbReference type="NCBI Taxonomy" id="2035412"/>
    <lineage>
        <taxon>Bacteria</taxon>
        <taxon>Candidatus Fervidibacterota</taxon>
        <taxon>Candidatus Fervidibacter</taxon>
    </lineage>
</organism>
<feature type="compositionally biased region" description="Low complexity" evidence="1">
    <location>
        <begin position="55"/>
        <end position="71"/>
    </location>
</feature>
<evidence type="ECO:0000256" key="2">
    <source>
        <dbReference type="SAM" id="Phobius"/>
    </source>
</evidence>
<dbReference type="EMBL" id="BEHT01000007">
    <property type="protein sequence ID" value="GBC98234.1"/>
    <property type="molecule type" value="Genomic_DNA"/>
</dbReference>
<feature type="region of interest" description="Disordered" evidence="1">
    <location>
        <begin position="50"/>
        <end position="71"/>
    </location>
</feature>
<gene>
    <name evidence="3" type="ORF">HRbin17_00734</name>
</gene>
<dbReference type="Proteomes" id="UP000236173">
    <property type="component" value="Unassembled WGS sequence"/>
</dbReference>
<dbReference type="AlphaFoldDB" id="A0A2H5XAP7"/>
<accession>A0A2H5XAP7</accession>
<feature type="transmembrane region" description="Helical" evidence="2">
    <location>
        <begin position="6"/>
        <end position="27"/>
    </location>
</feature>
<keyword evidence="2" id="KW-1133">Transmembrane helix</keyword>
<keyword evidence="2" id="KW-0472">Membrane</keyword>
<sequence>MMRQLPNWMAALIIVAALLIIVGIFVWQSRRQASTPQVPAEVLEKFQQGGRPRIPGVGPAAVPRAAPSKGQ</sequence>
<comment type="caution">
    <text evidence="3">The sequence shown here is derived from an EMBL/GenBank/DDBJ whole genome shotgun (WGS) entry which is preliminary data.</text>
</comment>
<evidence type="ECO:0000313" key="4">
    <source>
        <dbReference type="Proteomes" id="UP000236173"/>
    </source>
</evidence>
<protein>
    <submittedName>
        <fullName evidence="3">Uncharacterized protein</fullName>
    </submittedName>
</protein>
<evidence type="ECO:0000313" key="3">
    <source>
        <dbReference type="EMBL" id="GBC98234.1"/>
    </source>
</evidence>